<name>A0ABD2L8H8_9BILA</name>
<reference evidence="2 3" key="1">
    <citation type="submission" date="2024-10" db="EMBL/GenBank/DDBJ databases">
        <authorList>
            <person name="Kim D."/>
        </authorList>
    </citation>
    <scope>NUCLEOTIDE SEQUENCE [LARGE SCALE GENOMIC DNA]</scope>
    <source>
        <strain evidence="2">BH-2024</strain>
    </source>
</reference>
<protein>
    <recommendedName>
        <fullName evidence="1">Caspase family p20 domain-containing protein</fullName>
    </recommendedName>
</protein>
<accession>A0ABD2L8H8</accession>
<dbReference type="SUPFAM" id="SSF52129">
    <property type="entry name" value="Caspase-like"/>
    <property type="match status" value="1"/>
</dbReference>
<evidence type="ECO:0000259" key="1">
    <source>
        <dbReference type="PROSITE" id="PS50208"/>
    </source>
</evidence>
<comment type="caution">
    <text evidence="2">The sequence shown here is derived from an EMBL/GenBank/DDBJ whole genome shotgun (WGS) entry which is preliminary data.</text>
</comment>
<proteinExistence type="predicted"/>
<dbReference type="Gene3D" id="3.40.50.1460">
    <property type="match status" value="1"/>
</dbReference>
<dbReference type="PROSITE" id="PS50208">
    <property type="entry name" value="CASPASE_P20"/>
    <property type="match status" value="1"/>
</dbReference>
<gene>
    <name evidence="2" type="ORF">niasHT_017651</name>
</gene>
<dbReference type="Proteomes" id="UP001620626">
    <property type="component" value="Unassembled WGS sequence"/>
</dbReference>
<dbReference type="EMBL" id="JBICBT010000506">
    <property type="protein sequence ID" value="KAL3111424.1"/>
    <property type="molecule type" value="Genomic_DNA"/>
</dbReference>
<dbReference type="InterPro" id="IPR029030">
    <property type="entry name" value="Caspase-like_dom_sf"/>
</dbReference>
<dbReference type="InterPro" id="IPR001309">
    <property type="entry name" value="Pept_C14_p20"/>
</dbReference>
<dbReference type="AlphaFoldDB" id="A0ABD2L8H8"/>
<feature type="domain" description="Caspase family p20" evidence="1">
    <location>
        <begin position="81"/>
        <end position="119"/>
    </location>
</feature>
<organism evidence="2 3">
    <name type="scientific">Heterodera trifolii</name>
    <dbReference type="NCBI Taxonomy" id="157864"/>
    <lineage>
        <taxon>Eukaryota</taxon>
        <taxon>Metazoa</taxon>
        <taxon>Ecdysozoa</taxon>
        <taxon>Nematoda</taxon>
        <taxon>Chromadorea</taxon>
        <taxon>Rhabditida</taxon>
        <taxon>Tylenchina</taxon>
        <taxon>Tylenchomorpha</taxon>
        <taxon>Tylenchoidea</taxon>
        <taxon>Heteroderidae</taxon>
        <taxon>Heteroderinae</taxon>
        <taxon>Heterodera</taxon>
    </lineage>
</organism>
<evidence type="ECO:0000313" key="3">
    <source>
        <dbReference type="Proteomes" id="UP001620626"/>
    </source>
</evidence>
<evidence type="ECO:0000313" key="2">
    <source>
        <dbReference type="EMBL" id="KAL3111424.1"/>
    </source>
</evidence>
<sequence>MQVYIATLRHRVAKPSSSTNSDLGTVRTRMVQTPISRTWKNCSDRAITLTTQTTMRPLTNERIMSTIRQFACFGDQAETDSHGEQDVVLGIDGVGINMHEFASEMNATGCPQLAGKPKLKKWNWVYIRAKERHMANHQDHVRIAHLHGSDRRTITHTSQLMRISSLPAAHGARIRLLSKCSAQDLICAVHLQSVFSKGV</sequence>
<keyword evidence="3" id="KW-1185">Reference proteome</keyword>